<organism evidence="2 3">
    <name type="scientific">Acuticoccus mangrovi</name>
    <dbReference type="NCBI Taxonomy" id="2796142"/>
    <lineage>
        <taxon>Bacteria</taxon>
        <taxon>Pseudomonadati</taxon>
        <taxon>Pseudomonadota</taxon>
        <taxon>Alphaproteobacteria</taxon>
        <taxon>Hyphomicrobiales</taxon>
        <taxon>Amorphaceae</taxon>
        <taxon>Acuticoccus</taxon>
    </lineage>
</organism>
<dbReference type="Proteomes" id="UP000609531">
    <property type="component" value="Unassembled WGS sequence"/>
</dbReference>
<feature type="transmembrane region" description="Helical" evidence="1">
    <location>
        <begin position="12"/>
        <end position="30"/>
    </location>
</feature>
<reference evidence="2" key="1">
    <citation type="submission" date="2020-12" db="EMBL/GenBank/DDBJ databases">
        <title>Bacterial taxonomy.</title>
        <authorList>
            <person name="Pan X."/>
        </authorList>
    </citation>
    <scope>NUCLEOTIDE SEQUENCE</scope>
    <source>
        <strain evidence="2">B2012</strain>
    </source>
</reference>
<dbReference type="EMBL" id="JAEKJA010000003">
    <property type="protein sequence ID" value="MBJ3774901.1"/>
    <property type="molecule type" value="Genomic_DNA"/>
</dbReference>
<gene>
    <name evidence="2" type="ORF">JCR33_04335</name>
</gene>
<feature type="transmembrane region" description="Helical" evidence="1">
    <location>
        <begin position="36"/>
        <end position="57"/>
    </location>
</feature>
<proteinExistence type="predicted"/>
<sequence>MKSLTTHARKIVVMTAAAVCIVLGLLTVWTPLPTGIPLLAIGIVLLATVSATARRLLKRSRGRWRVLDTGMVMVESRTGRQLSTMLKRTRPLSRKAEAKAAMRAAEAALRNAASSKN</sequence>
<protein>
    <submittedName>
        <fullName evidence="2">Uncharacterized protein</fullName>
    </submittedName>
</protein>
<dbReference type="AlphaFoldDB" id="A0A934IH53"/>
<dbReference type="RefSeq" id="WP_198880807.1">
    <property type="nucleotide sequence ID" value="NZ_JAEKJA010000003.1"/>
</dbReference>
<name>A0A934IH53_9HYPH</name>
<keyword evidence="1" id="KW-1133">Transmembrane helix</keyword>
<evidence type="ECO:0000256" key="1">
    <source>
        <dbReference type="SAM" id="Phobius"/>
    </source>
</evidence>
<keyword evidence="1" id="KW-0812">Transmembrane</keyword>
<evidence type="ECO:0000313" key="2">
    <source>
        <dbReference type="EMBL" id="MBJ3774901.1"/>
    </source>
</evidence>
<accession>A0A934IH53</accession>
<keyword evidence="3" id="KW-1185">Reference proteome</keyword>
<keyword evidence="1" id="KW-0472">Membrane</keyword>
<evidence type="ECO:0000313" key="3">
    <source>
        <dbReference type="Proteomes" id="UP000609531"/>
    </source>
</evidence>
<comment type="caution">
    <text evidence="2">The sequence shown here is derived from an EMBL/GenBank/DDBJ whole genome shotgun (WGS) entry which is preliminary data.</text>
</comment>